<dbReference type="Proteomes" id="UP000198597">
    <property type="component" value="Unassembled WGS sequence"/>
</dbReference>
<dbReference type="AlphaFoldDB" id="A0A1H0NGF2"/>
<dbReference type="STRING" id="94869.SAMN04488529_101823"/>
<name>A0A1H0NGF2_9CLOT</name>
<keyword evidence="1" id="KW-0802">TPR repeat</keyword>
<dbReference type="EMBL" id="FNJM01000001">
    <property type="protein sequence ID" value="SDO91837.1"/>
    <property type="molecule type" value="Genomic_DNA"/>
</dbReference>
<dbReference type="SUPFAM" id="SSF48452">
    <property type="entry name" value="TPR-like"/>
    <property type="match status" value="1"/>
</dbReference>
<protein>
    <submittedName>
        <fullName evidence="2">Tetratricopeptide repeat-containing protein</fullName>
    </submittedName>
</protein>
<organism evidence="2 3">
    <name type="scientific">Clostridium gasigenes</name>
    <dbReference type="NCBI Taxonomy" id="94869"/>
    <lineage>
        <taxon>Bacteria</taxon>
        <taxon>Bacillati</taxon>
        <taxon>Bacillota</taxon>
        <taxon>Clostridia</taxon>
        <taxon>Eubacteriales</taxon>
        <taxon>Clostridiaceae</taxon>
        <taxon>Clostridium</taxon>
    </lineage>
</organism>
<dbReference type="PROSITE" id="PS50005">
    <property type="entry name" value="TPR"/>
    <property type="match status" value="4"/>
</dbReference>
<dbReference type="InterPro" id="IPR011990">
    <property type="entry name" value="TPR-like_helical_dom_sf"/>
</dbReference>
<sequence length="340" mass="39598">MSNINKDIMKNIINQALGNNDIEEVFNKILEIDPEKALTYCENGLKESENPDYAIYLGHTYLILGEYEKALECIDIALESGSDYYVYAYNVKGEAFLELGMYIESREAFIKVLESDEEQLLAKEFLVELDIREDKYKDAIEKCKEYIIEYPGNNIVIAGMKSTLGWIYMEDTNEPDMAEIAFQEALEIDKNCSRAYTGLGIIYITEAKYIEAIGLFEKAKALDIMDAENYFMIALCYKALEDFKSIEELLFKAENLEPEDNRILLQIAFEMNRQERYYEAIEYFNKLLILNPDDDYTWNEMGDSYKANDQFNKALECYIKASEINNKEELYMKNIKDLNI</sequence>
<feature type="repeat" description="TPR" evidence="1">
    <location>
        <begin position="295"/>
        <end position="328"/>
    </location>
</feature>
<dbReference type="RefSeq" id="WP_089966090.1">
    <property type="nucleotide sequence ID" value="NZ_FNJM01000001.1"/>
</dbReference>
<dbReference type="Gene3D" id="1.25.40.10">
    <property type="entry name" value="Tetratricopeptide repeat domain"/>
    <property type="match status" value="3"/>
</dbReference>
<dbReference type="InterPro" id="IPR019734">
    <property type="entry name" value="TPR_rpt"/>
</dbReference>
<proteinExistence type="predicted"/>
<feature type="repeat" description="TPR" evidence="1">
    <location>
        <begin position="193"/>
        <end position="226"/>
    </location>
</feature>
<feature type="repeat" description="TPR" evidence="1">
    <location>
        <begin position="51"/>
        <end position="84"/>
    </location>
</feature>
<evidence type="ECO:0000313" key="2">
    <source>
        <dbReference type="EMBL" id="SDO91837.1"/>
    </source>
</evidence>
<dbReference type="PANTHER" id="PTHR12558:SF13">
    <property type="entry name" value="CELL DIVISION CYCLE PROTEIN 27 HOMOLOG"/>
    <property type="match status" value="1"/>
</dbReference>
<keyword evidence="3" id="KW-1185">Reference proteome</keyword>
<gene>
    <name evidence="2" type="ORF">SAMN04488529_101823</name>
</gene>
<evidence type="ECO:0000256" key="1">
    <source>
        <dbReference type="PROSITE-ProRule" id="PRU00339"/>
    </source>
</evidence>
<evidence type="ECO:0000313" key="3">
    <source>
        <dbReference type="Proteomes" id="UP000198597"/>
    </source>
</evidence>
<dbReference type="Pfam" id="PF13181">
    <property type="entry name" value="TPR_8"/>
    <property type="match status" value="4"/>
</dbReference>
<reference evidence="2 3" key="1">
    <citation type="submission" date="2016-10" db="EMBL/GenBank/DDBJ databases">
        <authorList>
            <person name="de Groot N.N."/>
        </authorList>
    </citation>
    <scope>NUCLEOTIDE SEQUENCE [LARGE SCALE GENOMIC DNA]</scope>
    <source>
        <strain evidence="2 3">DSM 12272</strain>
    </source>
</reference>
<dbReference type="SMART" id="SM00028">
    <property type="entry name" value="TPR"/>
    <property type="match status" value="7"/>
</dbReference>
<feature type="repeat" description="TPR" evidence="1">
    <location>
        <begin position="261"/>
        <end position="294"/>
    </location>
</feature>
<dbReference type="PANTHER" id="PTHR12558">
    <property type="entry name" value="CELL DIVISION CYCLE 16,23,27"/>
    <property type="match status" value="1"/>
</dbReference>
<accession>A0A1H0NGF2</accession>